<dbReference type="AlphaFoldDB" id="A0A1N6LXK0"/>
<evidence type="ECO:0000256" key="3">
    <source>
        <dbReference type="ARBA" id="ARBA00016182"/>
    </source>
</evidence>
<dbReference type="GO" id="GO:0000781">
    <property type="term" value="C:chromosome, telomeric region"/>
    <property type="evidence" value="ECO:0007669"/>
    <property type="project" value="UniProtKB-SubCell"/>
</dbReference>
<evidence type="ECO:0000313" key="15">
    <source>
        <dbReference type="EMBL" id="SIO73591.1"/>
    </source>
</evidence>
<evidence type="ECO:0000256" key="8">
    <source>
        <dbReference type="ARBA" id="ARBA00022842"/>
    </source>
</evidence>
<dbReference type="GO" id="GO:0070034">
    <property type="term" value="F:telomerase RNA binding"/>
    <property type="evidence" value="ECO:0007669"/>
    <property type="project" value="TreeGrafter"/>
</dbReference>
<dbReference type="SUPFAM" id="SSF56672">
    <property type="entry name" value="DNA/RNA polymerases"/>
    <property type="match status" value="1"/>
</dbReference>
<dbReference type="EMBL" id="LN871599">
    <property type="protein sequence ID" value="SIO73591.1"/>
    <property type="molecule type" value="Genomic_DNA"/>
</dbReference>
<dbReference type="GO" id="GO:0046872">
    <property type="term" value="F:metal ion binding"/>
    <property type="evidence" value="ECO:0007669"/>
    <property type="project" value="UniProtKB-KW"/>
</dbReference>
<dbReference type="InterPro" id="IPR021891">
    <property type="entry name" value="Telomerase_RBD"/>
</dbReference>
<dbReference type="PRINTS" id="PR01365">
    <property type="entry name" value="TELOMERASERT"/>
</dbReference>
<dbReference type="PANTHER" id="PTHR12066">
    <property type="entry name" value="TELOMERASE REVERSE TRANSCRIPTASE"/>
    <property type="match status" value="1"/>
</dbReference>
<dbReference type="GO" id="GO:0003720">
    <property type="term" value="F:telomerase activity"/>
    <property type="evidence" value="ECO:0007669"/>
    <property type="project" value="InterPro"/>
</dbReference>
<sequence>MKLDNDINTYFSNENLRKNAILPSQNYVVSCQGFHKLTSVLNKLARRYKGVSNELILQINRITNCKTTSLSQFYKSICVMPSNNSLLQYLIDIFRDSIIINYQQQNLNTLWLTKTTNISPKNDNLGHVNITHNCNDHLLESDNISARIRSGINFNDFNFNGSDISNLDNTKSFDTNTNNSCTYKRNLYKSPIGVLKKQCIEANCIERNCDILANGHYNSLTNHATVNNHNVNDILLHSLKNPLSVFKSILLKEIFNGINVSTLNSIIANSQIFIPEVIIYLSNQLWVKCLLLKDETILSKYGINDLITSINKSSDFVNHILNGIKHNNLKSIYFQICGKALSKDTILSLNNKSNNGVKGKQLNWSNIYIPRSRIMYRSSFNNFSLPSCSLLKFRKFPTRLQCRMLLNNILFNNDLMDDKNDAEIVKKIQESIDAIVEEDNFRYNKKTLIGNMEDHFYQLIIKLHNFSFKEYLDKHCPRKIIHLNSLVELNQIPSLDYSINVDNVVSFVQDIINNLITDDLLGNNHNKLIFLKTCRTLVRLNRNETINIDRLIRNIKAKNCKWIQIEANNSYNRTLVIRNYLSKLIYILHKHLTCPLLWSCFYITESGNSINKLYYFRKSDWYKLERIADSHLSNSNYEISDKSIEYNKIRWVPKSKGMRPIWNLSNLPASSEFIESIDNQQCMCNNSSNSGHKCFKCYITSGIKKTNKKSRTPAVSRNTFLYLPRVILSYLCRHKSKLMGSSVMGYTQVYKRLNNWWNRFCSIYKRNCIDYKLYIVVADLSMCYESILHENLIKVINNLPIPRHFLFTRGYCRAFTRLSLKTKSLGCLGTRIDIIDTRNVERCDNWLKKFRRQSILKCLVGGGVCIVSRLDQCQISVTRNDLNEIIKTLLKTLTITLKPNGIGKVIMRQTCGIPQGCCISSFLCSLYMASKDKLISKLFNSKVVTRKNKITMVPNLLLRWIDDFIFISANKDDAMQMSKILLDAEVFDARVNLDKLNANFEPYNKSQLEWLGMKFSFDIANEKVNIEMEPWRNLSNVIRDSFSFRISGNDFMQTILIDRLYGYLSNRLCHGLFSCSKINSNEYIIQNAYVIMRICMLKLVCGIDAIIFEFGGFINYNFIVDTIFNLIDHAMTLISRRCKLYGYYKYILKAHLLSAATVTVNSVIDQLSNANISDSGKCGKKDFKFMLKRLLKVYRKGIKQISLPKVLKRTVLYQDNNKIYNIARNISEIESKFDGKWPNVT</sequence>
<protein>
    <recommendedName>
        <fullName evidence="3 13">Telomerase reverse transcriptase</fullName>
        <ecNumber evidence="2 13">2.7.7.49</ecNumber>
    </recommendedName>
    <alternativeName>
        <fullName evidence="13">Telomerase catalytic subunit</fullName>
    </alternativeName>
</protein>
<keyword evidence="16" id="KW-1185">Reference proteome</keyword>
<keyword evidence="10 13" id="KW-0695">RNA-directed DNA polymerase</keyword>
<keyword evidence="8 13" id="KW-0460">Magnesium</keyword>
<organism evidence="15 16">
    <name type="scientific">Babesia microti (strain RI)</name>
    <dbReference type="NCBI Taxonomy" id="1133968"/>
    <lineage>
        <taxon>Eukaryota</taxon>
        <taxon>Sar</taxon>
        <taxon>Alveolata</taxon>
        <taxon>Apicomplexa</taxon>
        <taxon>Aconoidasida</taxon>
        <taxon>Piroplasmida</taxon>
        <taxon>Babesiidae</taxon>
        <taxon>Babesia</taxon>
    </lineage>
</organism>
<evidence type="ECO:0000256" key="10">
    <source>
        <dbReference type="ARBA" id="ARBA00022918"/>
    </source>
</evidence>
<dbReference type="OrthoDB" id="289721at2759"/>
<dbReference type="PROSITE" id="PS50878">
    <property type="entry name" value="RT_POL"/>
    <property type="match status" value="1"/>
</dbReference>
<keyword evidence="9 13" id="KW-0779">Telomere</keyword>
<accession>A0A1N6LXK0</accession>
<comment type="catalytic activity">
    <reaction evidence="12 13">
        <text>DNA(n) + a 2'-deoxyribonucleoside 5'-triphosphate = DNA(n+1) + diphosphate</text>
        <dbReference type="Rhea" id="RHEA:22508"/>
        <dbReference type="Rhea" id="RHEA-COMP:17339"/>
        <dbReference type="Rhea" id="RHEA-COMP:17340"/>
        <dbReference type="ChEBI" id="CHEBI:33019"/>
        <dbReference type="ChEBI" id="CHEBI:61560"/>
        <dbReference type="ChEBI" id="CHEBI:173112"/>
        <dbReference type="EC" id="2.7.7.49"/>
    </reaction>
</comment>
<proteinExistence type="inferred from homology"/>
<keyword evidence="7 13" id="KW-0479">Metal-binding</keyword>
<dbReference type="GeneID" id="24425812"/>
<evidence type="ECO:0000313" key="16">
    <source>
        <dbReference type="Proteomes" id="UP000002899"/>
    </source>
</evidence>
<comment type="similarity">
    <text evidence="1 13">Belongs to the reverse transcriptase family. Telomerase subfamily.</text>
</comment>
<dbReference type="RefSeq" id="XP_021337676.1">
    <property type="nucleotide sequence ID" value="XM_021482440.1"/>
</dbReference>
<evidence type="ECO:0000256" key="7">
    <source>
        <dbReference type="ARBA" id="ARBA00022723"/>
    </source>
</evidence>
<name>A0A1N6LXK0_BABMR</name>
<evidence type="ECO:0000256" key="2">
    <source>
        <dbReference type="ARBA" id="ARBA00012493"/>
    </source>
</evidence>
<reference evidence="15 16" key="1">
    <citation type="journal article" date="2012" name="Nucleic Acids Res.">
        <title>Sequencing of the smallest Apicomplexan genome from the human pathogen Babesia microti.</title>
        <authorList>
            <person name="Cornillot E."/>
            <person name="Hadj-Kaddour K."/>
            <person name="Dassouli A."/>
            <person name="Noel B."/>
            <person name="Ranwez V."/>
            <person name="Vacherie B."/>
            <person name="Augagneur Y."/>
            <person name="Bres V."/>
            <person name="Duclos A."/>
            <person name="Randazzo S."/>
            <person name="Carcy B."/>
            <person name="Debierre-Grockiego F."/>
            <person name="Delbecq S."/>
            <person name="Moubri-Menage K."/>
            <person name="Shams-Eldin H."/>
            <person name="Usmani-Brown S."/>
            <person name="Bringaud F."/>
            <person name="Wincker P."/>
            <person name="Vivares C.P."/>
            <person name="Schwarz R.T."/>
            <person name="Schetters T.P."/>
            <person name="Krause P.J."/>
            <person name="Gorenflot A."/>
            <person name="Berry V."/>
            <person name="Barbe V."/>
            <person name="Ben Mamoun C."/>
        </authorList>
    </citation>
    <scope>NUCLEOTIDE SEQUENCE [LARGE SCALE GENOMIC DNA]</scope>
    <source>
        <strain evidence="15 16">RI</strain>
    </source>
</reference>
<dbReference type="KEGG" id="bmic:BmR1_04g05835"/>
<dbReference type="InterPro" id="IPR000477">
    <property type="entry name" value="RT_dom"/>
</dbReference>
<keyword evidence="4 13" id="KW-0158">Chromosome</keyword>
<dbReference type="Proteomes" id="UP000002899">
    <property type="component" value="Chromosome IV"/>
</dbReference>
<evidence type="ECO:0000256" key="6">
    <source>
        <dbReference type="ARBA" id="ARBA00022695"/>
    </source>
</evidence>
<evidence type="ECO:0000256" key="13">
    <source>
        <dbReference type="RuleBase" id="RU365061"/>
    </source>
</evidence>
<evidence type="ECO:0000256" key="12">
    <source>
        <dbReference type="ARBA" id="ARBA00048173"/>
    </source>
</evidence>
<keyword evidence="11 13" id="KW-0539">Nucleus</keyword>
<dbReference type="InterPro" id="IPR043502">
    <property type="entry name" value="DNA/RNA_pol_sf"/>
</dbReference>
<keyword evidence="5 13" id="KW-0808">Transferase</keyword>
<evidence type="ECO:0000256" key="1">
    <source>
        <dbReference type="ARBA" id="ARBA00008001"/>
    </source>
</evidence>
<dbReference type="VEuPathDB" id="PiroplasmaDB:BmR1_04g05835"/>
<gene>
    <name evidence="15" type="ORF">BmR1_04g05835</name>
</gene>
<reference evidence="15 16" key="2">
    <citation type="journal article" date="2013" name="PLoS ONE">
        <title>Whole genome mapping and re-organization of the nuclear and mitochondrial genomes of Babesia microti isolates.</title>
        <authorList>
            <person name="Cornillot E."/>
            <person name="Dassouli A."/>
            <person name="Garg A."/>
            <person name="Pachikara N."/>
            <person name="Randazzo S."/>
            <person name="Depoix D."/>
            <person name="Carcy B."/>
            <person name="Delbecq S."/>
            <person name="Frutos R."/>
            <person name="Silva J.C."/>
            <person name="Sutton R."/>
            <person name="Krause P.J."/>
            <person name="Mamoun C.B."/>
        </authorList>
    </citation>
    <scope>NUCLEOTIDE SEQUENCE [LARGE SCALE GENOMIC DNA]</scope>
    <source>
        <strain evidence="15 16">RI</strain>
    </source>
</reference>
<dbReference type="CDD" id="cd01648">
    <property type="entry name" value="TERT"/>
    <property type="match status" value="1"/>
</dbReference>
<dbReference type="Pfam" id="PF12009">
    <property type="entry name" value="Telomerase_RBD"/>
    <property type="match status" value="1"/>
</dbReference>
<evidence type="ECO:0000259" key="14">
    <source>
        <dbReference type="PROSITE" id="PS50878"/>
    </source>
</evidence>
<dbReference type="EC" id="2.7.7.49" evidence="2 13"/>
<evidence type="ECO:0000256" key="5">
    <source>
        <dbReference type="ARBA" id="ARBA00022679"/>
    </source>
</evidence>
<evidence type="ECO:0000256" key="4">
    <source>
        <dbReference type="ARBA" id="ARBA00022454"/>
    </source>
</evidence>
<evidence type="ECO:0000256" key="9">
    <source>
        <dbReference type="ARBA" id="ARBA00022895"/>
    </source>
</evidence>
<keyword evidence="6 13" id="KW-0548">Nucleotidyltransferase</keyword>
<dbReference type="Gene3D" id="1.10.132.70">
    <property type="match status" value="1"/>
</dbReference>
<dbReference type="GO" id="GO:0000333">
    <property type="term" value="C:telomerase catalytic core complex"/>
    <property type="evidence" value="ECO:0007669"/>
    <property type="project" value="TreeGrafter"/>
</dbReference>
<comment type="function">
    <text evidence="13">Telomerase is a ribonucleoprotein enzyme essential for the replication of chromosome termini in most eukaryotes. It elongates telomeres. It is a reverse transcriptase that adds simple sequence repeats to chromosome ends by copying a template sequence within the RNA component of the enzyme.</text>
</comment>
<dbReference type="PANTHER" id="PTHR12066:SF0">
    <property type="entry name" value="TELOMERASE REVERSE TRANSCRIPTASE"/>
    <property type="match status" value="1"/>
</dbReference>
<evidence type="ECO:0000256" key="11">
    <source>
        <dbReference type="ARBA" id="ARBA00023242"/>
    </source>
</evidence>
<comment type="subcellular location">
    <subcellularLocation>
        <location evidence="13">Nucleus</location>
    </subcellularLocation>
    <subcellularLocation>
        <location evidence="13">Chromosome</location>
        <location evidence="13">Telomere</location>
    </subcellularLocation>
</comment>
<dbReference type="SMART" id="SM00975">
    <property type="entry name" value="Telomerase_RBD"/>
    <property type="match status" value="1"/>
</dbReference>
<feature type="domain" description="Reverse transcriptase" evidence="14">
    <location>
        <begin position="633"/>
        <end position="1015"/>
    </location>
</feature>
<dbReference type="InterPro" id="IPR003545">
    <property type="entry name" value="Telomerase_RT"/>
</dbReference>
<dbReference type="GO" id="GO:0042162">
    <property type="term" value="F:telomeric DNA binding"/>
    <property type="evidence" value="ECO:0007669"/>
    <property type="project" value="TreeGrafter"/>
</dbReference>
<reference evidence="15 16" key="3">
    <citation type="journal article" date="2016" name="Sci. Rep.">
        <title>Genome-wide diversity and gene expression profiling of Babesia microti isolates identify polymorphic genes that mediate host-pathogen interactions.</title>
        <authorList>
            <person name="Silva J.C."/>
            <person name="Cornillot E."/>
            <person name="McCracken C."/>
            <person name="Usmani-Brown S."/>
            <person name="Dwivedi A."/>
            <person name="Ifeonu O.O."/>
            <person name="Crabtree J."/>
            <person name="Gotia H.T."/>
            <person name="Virji A.Z."/>
            <person name="Reynes C."/>
            <person name="Colinge J."/>
            <person name="Kumar V."/>
            <person name="Lawres L."/>
            <person name="Pazzi J.E."/>
            <person name="Pablo J.V."/>
            <person name="Hung C."/>
            <person name="Brancato J."/>
            <person name="Kumari P."/>
            <person name="Orvis J."/>
            <person name="Tretina K."/>
            <person name="Chibucos M."/>
            <person name="Ott S."/>
            <person name="Sadzewicz L."/>
            <person name="Sengamalay N."/>
            <person name="Shetty A.C."/>
            <person name="Su Q."/>
            <person name="Tallon L."/>
            <person name="Fraser C.M."/>
            <person name="Frutos R."/>
            <person name="Molina D.M."/>
            <person name="Krause P.J."/>
            <person name="Ben Mamoun C."/>
        </authorList>
    </citation>
    <scope>NUCLEOTIDE SEQUENCE [LARGE SCALE GENOMIC DNA]</scope>
    <source>
        <strain evidence="15 16">RI</strain>
    </source>
</reference>
<dbReference type="GO" id="GO:0007004">
    <property type="term" value="P:telomere maintenance via telomerase"/>
    <property type="evidence" value="ECO:0007669"/>
    <property type="project" value="TreeGrafter"/>
</dbReference>